<reference evidence="1 2" key="1">
    <citation type="submission" date="2020-04" db="EMBL/GenBank/DDBJ databases">
        <title>Novel species.</title>
        <authorList>
            <person name="Teo W.F.A."/>
            <person name="Lipun K."/>
            <person name="Srisuk N."/>
            <person name="Duangmal K."/>
        </authorList>
    </citation>
    <scope>NUCLEOTIDE SEQUENCE [LARGE SCALE GENOMIC DNA]</scope>
    <source>
        <strain evidence="1 2">K13G38</strain>
    </source>
</reference>
<dbReference type="InterPro" id="IPR036249">
    <property type="entry name" value="Thioredoxin-like_sf"/>
</dbReference>
<evidence type="ECO:0000313" key="2">
    <source>
        <dbReference type="Proteomes" id="UP000715441"/>
    </source>
</evidence>
<sequence>MTAEIPCPPGTIVVYSDIGCPWASLALSGLRSAGTGGGLVIEHRAFPLELFNERGTPKPILDAEVAVIASTVPELGWSPWRRPDSEYPVTMLPALEAVRAAREIDGPHGADQLDAALRQAFYADSRNISLVTEILAVARQCPLLDADRLEHDLRRGTHRNALYEDFEIASTDLVRGSPHVFLPGGHDVHNPGVRFGWSAPYGKGFPVIHEYRPGVYPELVAAASVVPHEEREKENNVHDRLG</sequence>
<dbReference type="RefSeq" id="WP_168519089.1">
    <property type="nucleotide sequence ID" value="NZ_JAAXLS010000019.1"/>
</dbReference>
<dbReference type="Proteomes" id="UP000715441">
    <property type="component" value="Unassembled WGS sequence"/>
</dbReference>
<dbReference type="Gene3D" id="3.40.30.10">
    <property type="entry name" value="Glutaredoxin"/>
    <property type="match status" value="1"/>
</dbReference>
<dbReference type="EMBL" id="JAAXLS010000019">
    <property type="protein sequence ID" value="NKQ56061.1"/>
    <property type="molecule type" value="Genomic_DNA"/>
</dbReference>
<proteinExistence type="predicted"/>
<comment type="caution">
    <text evidence="1">The sequence shown here is derived from an EMBL/GenBank/DDBJ whole genome shotgun (WGS) entry which is preliminary data.</text>
</comment>
<protein>
    <submittedName>
        <fullName evidence="1">DsbA family protein</fullName>
    </submittedName>
</protein>
<name>A0ABX1J8E5_9PSEU</name>
<keyword evidence="2" id="KW-1185">Reference proteome</keyword>
<dbReference type="SUPFAM" id="SSF52833">
    <property type="entry name" value="Thioredoxin-like"/>
    <property type="match status" value="1"/>
</dbReference>
<accession>A0ABX1J8E5</accession>
<gene>
    <name evidence="1" type="ORF">HFP15_24580</name>
</gene>
<organism evidence="1 2">
    <name type="scientific">Amycolatopsis acididurans</name>
    <dbReference type="NCBI Taxonomy" id="2724524"/>
    <lineage>
        <taxon>Bacteria</taxon>
        <taxon>Bacillati</taxon>
        <taxon>Actinomycetota</taxon>
        <taxon>Actinomycetes</taxon>
        <taxon>Pseudonocardiales</taxon>
        <taxon>Pseudonocardiaceae</taxon>
        <taxon>Amycolatopsis</taxon>
    </lineage>
</organism>
<evidence type="ECO:0000313" key="1">
    <source>
        <dbReference type="EMBL" id="NKQ56061.1"/>
    </source>
</evidence>